<evidence type="ECO:0000313" key="1">
    <source>
        <dbReference type="EnsemblPlants" id="PGSC0003DMT400097706"/>
    </source>
</evidence>
<dbReference type="PaxDb" id="4113-PGSC0003DMT400097706"/>
<dbReference type="HOGENOM" id="CLU_2531853_0_0_1"/>
<dbReference type="EnsemblPlants" id="PGSC0003DMT400097706">
    <property type="protein sequence ID" value="PGSC0003DMT400097706"/>
    <property type="gene ID" value="PGSC0003DMG400047277"/>
</dbReference>
<dbReference type="InParanoid" id="M1E185"/>
<sequence>MTNHQYEASTHPQYVDGEPSIGTCNAVKTRPNFISQIKTLRSQKVLARNSFGDEGQDQARVGYFKVFLLQFRGIIQVQGGKEEW</sequence>
<name>M1E185_SOLTU</name>
<dbReference type="Gramene" id="PGSC0003DMT400097706">
    <property type="protein sequence ID" value="PGSC0003DMT400097706"/>
    <property type="gene ID" value="PGSC0003DMG400047277"/>
</dbReference>
<dbReference type="Proteomes" id="UP000011115">
    <property type="component" value="Unassembled WGS sequence"/>
</dbReference>
<reference evidence="1" key="2">
    <citation type="submission" date="2015-06" db="UniProtKB">
        <authorList>
            <consortium name="EnsemblPlants"/>
        </authorList>
    </citation>
    <scope>IDENTIFICATION</scope>
    <source>
        <strain evidence="1">DM1-3 516 R44</strain>
    </source>
</reference>
<keyword evidence="2" id="KW-1185">Reference proteome</keyword>
<proteinExistence type="predicted"/>
<dbReference type="AlphaFoldDB" id="M1E185"/>
<accession>M1E185</accession>
<organism evidence="1 2">
    <name type="scientific">Solanum tuberosum</name>
    <name type="common">Potato</name>
    <dbReference type="NCBI Taxonomy" id="4113"/>
    <lineage>
        <taxon>Eukaryota</taxon>
        <taxon>Viridiplantae</taxon>
        <taxon>Streptophyta</taxon>
        <taxon>Embryophyta</taxon>
        <taxon>Tracheophyta</taxon>
        <taxon>Spermatophyta</taxon>
        <taxon>Magnoliopsida</taxon>
        <taxon>eudicotyledons</taxon>
        <taxon>Gunneridae</taxon>
        <taxon>Pentapetalae</taxon>
        <taxon>asterids</taxon>
        <taxon>lamiids</taxon>
        <taxon>Solanales</taxon>
        <taxon>Solanaceae</taxon>
        <taxon>Solanoideae</taxon>
        <taxon>Solaneae</taxon>
        <taxon>Solanum</taxon>
    </lineage>
</organism>
<evidence type="ECO:0000313" key="2">
    <source>
        <dbReference type="Proteomes" id="UP000011115"/>
    </source>
</evidence>
<reference evidence="2" key="1">
    <citation type="journal article" date="2011" name="Nature">
        <title>Genome sequence and analysis of the tuber crop potato.</title>
        <authorList>
            <consortium name="The Potato Genome Sequencing Consortium"/>
        </authorList>
    </citation>
    <scope>NUCLEOTIDE SEQUENCE [LARGE SCALE GENOMIC DNA]</scope>
    <source>
        <strain evidence="2">cv. DM1-3 516 R44</strain>
    </source>
</reference>
<protein>
    <submittedName>
        <fullName evidence="1">Uncharacterized protein</fullName>
    </submittedName>
</protein>